<dbReference type="Gene3D" id="3.40.50.300">
    <property type="entry name" value="P-loop containing nucleotide triphosphate hydrolases"/>
    <property type="match status" value="1"/>
</dbReference>
<dbReference type="Pfam" id="PF00437">
    <property type="entry name" value="T2SSE"/>
    <property type="match status" value="1"/>
</dbReference>
<dbReference type="AlphaFoldDB" id="A0A7J3Y016"/>
<evidence type="ECO:0000256" key="1">
    <source>
        <dbReference type="ARBA" id="ARBA00006611"/>
    </source>
</evidence>
<name>A0A7J3Y016_9CREN</name>
<gene>
    <name evidence="3" type="ORF">ENM60_06185</name>
</gene>
<organism evidence="3">
    <name type="scientific">Thermogladius calderae</name>
    <dbReference type="NCBI Taxonomy" id="1200300"/>
    <lineage>
        <taxon>Archaea</taxon>
        <taxon>Thermoproteota</taxon>
        <taxon>Thermoprotei</taxon>
        <taxon>Desulfurococcales</taxon>
        <taxon>Desulfurococcaceae</taxon>
        <taxon>Thermogladius</taxon>
    </lineage>
</organism>
<comment type="caution">
    <text evidence="3">The sequence shown here is derived from an EMBL/GenBank/DDBJ whole genome shotgun (WGS) entry which is preliminary data.</text>
</comment>
<dbReference type="GO" id="GO:0016887">
    <property type="term" value="F:ATP hydrolysis activity"/>
    <property type="evidence" value="ECO:0007669"/>
    <property type="project" value="InterPro"/>
</dbReference>
<evidence type="ECO:0000313" key="3">
    <source>
        <dbReference type="EMBL" id="HHP68348.1"/>
    </source>
</evidence>
<protein>
    <submittedName>
        <fullName evidence="3">Secretion system protein E</fullName>
    </submittedName>
</protein>
<comment type="similarity">
    <text evidence="1">Belongs to the GSP E family.</text>
</comment>
<dbReference type="InterPro" id="IPR001482">
    <property type="entry name" value="T2SS/T4SS_dom"/>
</dbReference>
<feature type="domain" description="Bacterial type II secretion system protein E" evidence="2">
    <location>
        <begin position="216"/>
        <end position="376"/>
    </location>
</feature>
<dbReference type="PANTHER" id="PTHR30486:SF6">
    <property type="entry name" value="TYPE IV PILUS RETRACTATION ATPASE PILT"/>
    <property type="match status" value="1"/>
</dbReference>
<reference evidence="3" key="1">
    <citation type="journal article" date="2020" name="mSystems">
        <title>Genome- and Community-Level Interaction Insights into Carbon Utilization and Element Cycling Functions of Hydrothermarchaeota in Hydrothermal Sediment.</title>
        <authorList>
            <person name="Zhou Z."/>
            <person name="Liu Y."/>
            <person name="Xu W."/>
            <person name="Pan J."/>
            <person name="Luo Z.H."/>
            <person name="Li M."/>
        </authorList>
    </citation>
    <scope>NUCLEOTIDE SEQUENCE [LARGE SCALE GENOMIC DNA]</scope>
    <source>
        <strain evidence="3">SpSt-110</strain>
    </source>
</reference>
<dbReference type="CDD" id="cd01130">
    <property type="entry name" value="VirB11-like_ATPase"/>
    <property type="match status" value="1"/>
</dbReference>
<dbReference type="SUPFAM" id="SSF52540">
    <property type="entry name" value="P-loop containing nucleoside triphosphate hydrolases"/>
    <property type="match status" value="1"/>
</dbReference>
<accession>A0A7J3Y016</accession>
<dbReference type="PANTHER" id="PTHR30486">
    <property type="entry name" value="TWITCHING MOTILITY PROTEIN PILT"/>
    <property type="match status" value="1"/>
</dbReference>
<dbReference type="Gene3D" id="3.30.450.380">
    <property type="match status" value="1"/>
</dbReference>
<dbReference type="EMBL" id="DRYK01000078">
    <property type="protein sequence ID" value="HHP68348.1"/>
    <property type="molecule type" value="Genomic_DNA"/>
</dbReference>
<dbReference type="InterPro" id="IPR027417">
    <property type="entry name" value="P-loop_NTPase"/>
</dbReference>
<proteinExistence type="inferred from homology"/>
<sequence>MLKALSLKKIFSPPNPRHEDFFTRLVYDYQNNTFFQDIKANRVLEEYLVGGVVKVRIVEGEDGLYYVIEEPGLASGEAEFLGRILGMGVECESLECLSSMLNGDGGSNGLAGKIYYHYMKITTGYGPLYPILLDPLVEEISLNSSDKRVWIIHRAFNQLGWMKTNMMVGENLVDRLVLSFSRKIRKHVSIASPIAEGLTREGYRVSLVFGSDVSRKGSSIVVRKKPEKPWTITQLINSGVLNSVITAYLWLILDLKGWIIIAGGVGAGKTTLLQGLLNLVPFNKRVVTIEDTPELYLPSEQWDPLVEHLLPIDSGQSIDMYHLLRVSLRRRPDYIVVGEVRGVEARLLVQASRLGHGVLNTIHGDSPDSVLKRLTAYPISIPRNLLGNIWSIIVVEQTSYGRKVIRVSEVTEEVDLVDVALFENGIFKPVEMGELASRSARLTSKLGVRTVERELAERSIFLERLVARGVFDEKDLMREINGFYRARVLPAGS</sequence>
<evidence type="ECO:0000259" key="2">
    <source>
        <dbReference type="Pfam" id="PF00437"/>
    </source>
</evidence>
<dbReference type="InterPro" id="IPR050921">
    <property type="entry name" value="T4SS_GSP_E_ATPase"/>
</dbReference>